<feature type="region of interest" description="Disordered" evidence="1">
    <location>
        <begin position="271"/>
        <end position="293"/>
    </location>
</feature>
<comment type="caution">
    <text evidence="2">The sequence shown here is derived from an EMBL/GenBank/DDBJ whole genome shotgun (WGS) entry which is preliminary data.</text>
</comment>
<evidence type="ECO:0000256" key="1">
    <source>
        <dbReference type="SAM" id="MobiDB-lite"/>
    </source>
</evidence>
<sequence length="293" mass="32038">MGGTKYNFSARLSKAAKEGYASKAANEIFTQNKLRMAHESMNPNGVTFREARDSEANPNSYPIILGLDVTGSMGHIPHELVKEGLPKLMGGIIDGGVPDPALLFLGIGDHECDGYPLQVGQFESGDEELDMWLTRTYIESGGGGNAGESYLLAWYFAAFHTKIDAFEKRGQKGLLFTIGDEPNLKVLPASAIKEIMGSGEQTYSDLELLAEAKKRYEVYHISVLHSTRAQSAEIGWKEVLGENCISVEDYKTIPDVIKNIICEKHKIKSGRTTESTGDLSTPGTTGFDHIDML</sequence>
<proteinExistence type="predicted"/>
<protein>
    <submittedName>
        <fullName evidence="2">Uncharacterized protein</fullName>
    </submittedName>
</protein>
<reference evidence="2 3" key="1">
    <citation type="submission" date="2024-09" db="EMBL/GenBank/DDBJ databases">
        <authorList>
            <person name="Sun Q."/>
            <person name="Mori K."/>
        </authorList>
    </citation>
    <scope>NUCLEOTIDE SEQUENCE [LARGE SCALE GENOMIC DNA]</scope>
    <source>
        <strain evidence="2 3">CECT 7955</strain>
    </source>
</reference>
<keyword evidence="3" id="KW-1185">Reference proteome</keyword>
<dbReference type="Proteomes" id="UP001589607">
    <property type="component" value="Unassembled WGS sequence"/>
</dbReference>
<name>A0ABV5GPE4_9FLAO</name>
<evidence type="ECO:0000313" key="3">
    <source>
        <dbReference type="Proteomes" id="UP001589607"/>
    </source>
</evidence>
<accession>A0ABV5GPE4</accession>
<gene>
    <name evidence="2" type="ORF">ACFFVF_12075</name>
</gene>
<evidence type="ECO:0000313" key="2">
    <source>
        <dbReference type="EMBL" id="MFB9097257.1"/>
    </source>
</evidence>
<organism evidence="2 3">
    <name type="scientific">Flavobacterium jumunjinense</name>
    <dbReference type="NCBI Taxonomy" id="998845"/>
    <lineage>
        <taxon>Bacteria</taxon>
        <taxon>Pseudomonadati</taxon>
        <taxon>Bacteroidota</taxon>
        <taxon>Flavobacteriia</taxon>
        <taxon>Flavobacteriales</taxon>
        <taxon>Flavobacteriaceae</taxon>
        <taxon>Flavobacterium</taxon>
    </lineage>
</organism>
<feature type="compositionally biased region" description="Polar residues" evidence="1">
    <location>
        <begin position="271"/>
        <end position="284"/>
    </location>
</feature>
<dbReference type="RefSeq" id="WP_045970631.1">
    <property type="nucleotide sequence ID" value="NZ_CBCSGE010000005.1"/>
</dbReference>
<dbReference type="EMBL" id="JBHMEY010000042">
    <property type="protein sequence ID" value="MFB9097257.1"/>
    <property type="molecule type" value="Genomic_DNA"/>
</dbReference>